<comment type="subcellular location">
    <subcellularLocation>
        <location evidence="1">Membrane</location>
        <topology evidence="1">Multi-pass membrane protein</topology>
    </subcellularLocation>
</comment>
<feature type="transmembrane region" description="Helical" evidence="5">
    <location>
        <begin position="87"/>
        <end position="108"/>
    </location>
</feature>
<evidence type="ECO:0000256" key="2">
    <source>
        <dbReference type="ARBA" id="ARBA00022692"/>
    </source>
</evidence>
<evidence type="ECO:0000313" key="7">
    <source>
        <dbReference type="Proteomes" id="UP000747110"/>
    </source>
</evidence>
<comment type="caution">
    <text evidence="6">The sequence shown here is derived from an EMBL/GenBank/DDBJ whole genome shotgun (WGS) entry which is preliminary data.</text>
</comment>
<feature type="transmembrane region" description="Helical" evidence="5">
    <location>
        <begin position="200"/>
        <end position="219"/>
    </location>
</feature>
<feature type="transmembrane region" description="Helical" evidence="5">
    <location>
        <begin position="114"/>
        <end position="136"/>
    </location>
</feature>
<dbReference type="GO" id="GO:0016020">
    <property type="term" value="C:membrane"/>
    <property type="evidence" value="ECO:0007669"/>
    <property type="project" value="UniProtKB-SubCell"/>
</dbReference>
<dbReference type="AlphaFoldDB" id="A0A8J4CK88"/>
<keyword evidence="7" id="KW-1185">Reference proteome</keyword>
<evidence type="ECO:0008006" key="8">
    <source>
        <dbReference type="Google" id="ProtNLM"/>
    </source>
</evidence>
<gene>
    <name evidence="6" type="ORF">Vretifemale_12011</name>
</gene>
<dbReference type="Proteomes" id="UP000747110">
    <property type="component" value="Unassembled WGS sequence"/>
</dbReference>
<sequence>MEAAYIHAINYAKMVVVAATADSNGKSSCIMKKTQPAAAAATAVMVDAEKHPLIPQGKAIAAHDKDDEQQPSLLDVKILGSRTFFIILYYAFCSSLMLVINKLAVYYIPAPTFILSTQLGASVAAVLIGDWAGWLVADRMEWGKALKFVWVVVGFVGTLVANMKVLQNANVETFITFRSSTPLVLSVCDYIWLGRALPNIRSWSCLVVLLLGSVGYVMVDADFKMTAYFWLLLWYVFFTFDTVYVKHVCDTVEMTNWGRVYYANLMAFVPLLLALPFMNECAILMSLNWNFYSVATLTLSCFLGLAMSHASYLLREAVSATLFTIVGIICKVVTVIINVMIWDKHASPAGIAFLLVCVLAGTFYEQAPKRVVNKQQHQDLLLAVACNR</sequence>
<evidence type="ECO:0000256" key="4">
    <source>
        <dbReference type="ARBA" id="ARBA00023136"/>
    </source>
</evidence>
<dbReference type="OrthoDB" id="417037at2759"/>
<dbReference type="EMBL" id="BNCP01000027">
    <property type="protein sequence ID" value="GIL83512.1"/>
    <property type="molecule type" value="Genomic_DNA"/>
</dbReference>
<feature type="transmembrane region" description="Helical" evidence="5">
    <location>
        <begin position="257"/>
        <end position="277"/>
    </location>
</feature>
<organism evidence="6 7">
    <name type="scientific">Volvox reticuliferus</name>
    <dbReference type="NCBI Taxonomy" id="1737510"/>
    <lineage>
        <taxon>Eukaryota</taxon>
        <taxon>Viridiplantae</taxon>
        <taxon>Chlorophyta</taxon>
        <taxon>core chlorophytes</taxon>
        <taxon>Chlorophyceae</taxon>
        <taxon>CS clade</taxon>
        <taxon>Chlamydomonadales</taxon>
        <taxon>Volvocaceae</taxon>
        <taxon>Volvox</taxon>
    </lineage>
</organism>
<keyword evidence="3 5" id="KW-1133">Transmembrane helix</keyword>
<feature type="transmembrane region" description="Helical" evidence="5">
    <location>
        <begin position="148"/>
        <end position="167"/>
    </location>
</feature>
<dbReference type="InterPro" id="IPR050186">
    <property type="entry name" value="TPT_transporter"/>
</dbReference>
<name>A0A8J4CK88_9CHLO</name>
<feature type="transmembrane region" description="Helical" evidence="5">
    <location>
        <begin position="347"/>
        <end position="364"/>
    </location>
</feature>
<feature type="transmembrane region" description="Helical" evidence="5">
    <location>
        <begin position="225"/>
        <end position="245"/>
    </location>
</feature>
<reference evidence="6" key="1">
    <citation type="journal article" date="2021" name="Proc. Natl. Acad. Sci. U.S.A.">
        <title>Three genomes in the algal genus Volvox reveal the fate of a haploid sex-determining region after a transition to homothallism.</title>
        <authorList>
            <person name="Yamamoto K."/>
            <person name="Hamaji T."/>
            <person name="Kawai-Toyooka H."/>
            <person name="Matsuzaki R."/>
            <person name="Takahashi F."/>
            <person name="Nishimura Y."/>
            <person name="Kawachi M."/>
            <person name="Noguchi H."/>
            <person name="Minakuchi Y."/>
            <person name="Umen J.G."/>
            <person name="Toyoda A."/>
            <person name="Nozaki H."/>
        </authorList>
    </citation>
    <scope>NUCLEOTIDE SEQUENCE</scope>
    <source>
        <strain evidence="6">NIES-3786</strain>
    </source>
</reference>
<keyword evidence="2 5" id="KW-0812">Transmembrane</keyword>
<evidence type="ECO:0000313" key="6">
    <source>
        <dbReference type="EMBL" id="GIL83512.1"/>
    </source>
</evidence>
<keyword evidence="4 5" id="KW-0472">Membrane</keyword>
<proteinExistence type="predicted"/>
<evidence type="ECO:0000256" key="1">
    <source>
        <dbReference type="ARBA" id="ARBA00004141"/>
    </source>
</evidence>
<feature type="transmembrane region" description="Helical" evidence="5">
    <location>
        <begin position="320"/>
        <end position="341"/>
    </location>
</feature>
<evidence type="ECO:0000256" key="5">
    <source>
        <dbReference type="SAM" id="Phobius"/>
    </source>
</evidence>
<feature type="transmembrane region" description="Helical" evidence="5">
    <location>
        <begin position="289"/>
        <end position="308"/>
    </location>
</feature>
<dbReference type="PANTHER" id="PTHR11132">
    <property type="entry name" value="SOLUTE CARRIER FAMILY 35"/>
    <property type="match status" value="1"/>
</dbReference>
<evidence type="ECO:0000256" key="3">
    <source>
        <dbReference type="ARBA" id="ARBA00022989"/>
    </source>
</evidence>
<protein>
    <recommendedName>
        <fullName evidence="8">Sugar phosphate transporter domain-containing protein</fullName>
    </recommendedName>
</protein>
<accession>A0A8J4CK88</accession>